<feature type="domain" description="GFO/IDH/MocA-like oxidoreductase" evidence="2">
    <location>
        <begin position="136"/>
        <end position="261"/>
    </location>
</feature>
<evidence type="ECO:0000313" key="4">
    <source>
        <dbReference type="Proteomes" id="UP000077469"/>
    </source>
</evidence>
<dbReference type="SUPFAM" id="SSF55347">
    <property type="entry name" value="Glyceraldehyde-3-phosphate dehydrogenase-like, C-terminal domain"/>
    <property type="match status" value="1"/>
</dbReference>
<accession>A0A0X1KSW7</accession>
<dbReference type="RefSeq" id="WP_031502407.1">
    <property type="nucleotide sequence ID" value="NC_022795.1"/>
</dbReference>
<proteinExistence type="predicted"/>
<dbReference type="PaxDb" id="1123384-AJ81_09400"/>
<dbReference type="EMBL" id="CP007141">
    <property type="protein sequence ID" value="AJC74355.1"/>
    <property type="molecule type" value="Genomic_DNA"/>
</dbReference>
<dbReference type="Pfam" id="PF01408">
    <property type="entry name" value="GFO_IDH_MocA"/>
    <property type="match status" value="1"/>
</dbReference>
<evidence type="ECO:0000313" key="3">
    <source>
        <dbReference type="EMBL" id="AJC74355.1"/>
    </source>
</evidence>
<dbReference type="Gene3D" id="3.40.50.720">
    <property type="entry name" value="NAD(P)-binding Rossmann-like Domain"/>
    <property type="match status" value="1"/>
</dbReference>
<organism evidence="3 4">
    <name type="scientific">Pseudothermotoga hypogea DSM 11164 = NBRC 106472</name>
    <dbReference type="NCBI Taxonomy" id="1123384"/>
    <lineage>
        <taxon>Bacteria</taxon>
        <taxon>Thermotogati</taxon>
        <taxon>Thermotogota</taxon>
        <taxon>Thermotogae</taxon>
        <taxon>Thermotogales</taxon>
        <taxon>Thermotogaceae</taxon>
        <taxon>Pseudothermotoga</taxon>
    </lineage>
</organism>
<dbReference type="OrthoDB" id="9815825at2"/>
<dbReference type="Proteomes" id="UP000077469">
    <property type="component" value="Chromosome"/>
</dbReference>
<dbReference type="InterPro" id="IPR036291">
    <property type="entry name" value="NAD(P)-bd_dom_sf"/>
</dbReference>
<dbReference type="AlphaFoldDB" id="A0A0X1KSW7"/>
<evidence type="ECO:0000259" key="2">
    <source>
        <dbReference type="Pfam" id="PF22725"/>
    </source>
</evidence>
<keyword evidence="4" id="KW-1185">Reference proteome</keyword>
<gene>
    <name evidence="3" type="ORF">AJ81_09400</name>
</gene>
<dbReference type="PATRIC" id="fig|1123384.7.peg.1892"/>
<reference evidence="3 4" key="1">
    <citation type="submission" date="2014-01" db="EMBL/GenBank/DDBJ databases">
        <title>Genome sequencing of Thermotog hypogea.</title>
        <authorList>
            <person name="Zhang X."/>
            <person name="Alvare G."/>
            <person name="Fristensky B."/>
            <person name="Chen L."/>
            <person name="Suen T."/>
            <person name="Chen Q."/>
            <person name="Ma K."/>
        </authorList>
    </citation>
    <scope>NUCLEOTIDE SEQUENCE [LARGE SCALE GENOMIC DNA]</scope>
    <source>
        <strain evidence="3 4">DSM 11164</strain>
    </source>
</reference>
<name>A0A0X1KSW7_9THEM</name>
<feature type="domain" description="Gfo/Idh/MocA-like oxidoreductase N-terminal" evidence="1">
    <location>
        <begin position="3"/>
        <end position="127"/>
    </location>
</feature>
<dbReference type="STRING" id="1123384.AJ81_09400"/>
<dbReference type="Pfam" id="PF22725">
    <property type="entry name" value="GFO_IDH_MocA_C3"/>
    <property type="match status" value="1"/>
</dbReference>
<dbReference type="SUPFAM" id="SSF51735">
    <property type="entry name" value="NAD(P)-binding Rossmann-fold domains"/>
    <property type="match status" value="1"/>
</dbReference>
<dbReference type="InterPro" id="IPR052515">
    <property type="entry name" value="Gfo/Idh/MocA_Oxidoreductase"/>
</dbReference>
<dbReference type="InterPro" id="IPR055170">
    <property type="entry name" value="GFO_IDH_MocA-like_dom"/>
</dbReference>
<dbReference type="Gene3D" id="3.30.360.10">
    <property type="entry name" value="Dihydrodipicolinate Reductase, domain 2"/>
    <property type="match status" value="1"/>
</dbReference>
<evidence type="ECO:0000259" key="1">
    <source>
        <dbReference type="Pfam" id="PF01408"/>
    </source>
</evidence>
<dbReference type="PANTHER" id="PTHR43249">
    <property type="entry name" value="UDP-N-ACETYL-2-AMINO-2-DEOXY-D-GLUCURONATE OXIDASE"/>
    <property type="match status" value="1"/>
</dbReference>
<dbReference type="InterPro" id="IPR000683">
    <property type="entry name" value="Gfo/Idh/MocA-like_OxRdtase_N"/>
</dbReference>
<dbReference type="KEGG" id="phy:AJ81_09400"/>
<protein>
    <submittedName>
        <fullName evidence="3">Oxidoreductase</fullName>
    </submittedName>
</protein>
<dbReference type="PANTHER" id="PTHR43249:SF1">
    <property type="entry name" value="D-GLUCOSIDE 3-DEHYDROGENASE"/>
    <property type="match status" value="1"/>
</dbReference>
<dbReference type="GO" id="GO:0000166">
    <property type="term" value="F:nucleotide binding"/>
    <property type="evidence" value="ECO:0007669"/>
    <property type="project" value="InterPro"/>
</dbReference>
<sequence length="358" mass="41049">MKLRMALVGCGRISSKHVEAIEKNSRMLEPVAVCDIIEERAQKTADVIEKKLGRRPEVFTSYVDVLRRTDVDFVSIATPSGLHYEMTMQALEFGKHVLVEKPLALDTRHLKEIVETSKRKKLKVGVCHQNRFNPPIQELRKKIEDGSFGRLFHGTVSVRWNRNESYYKQDAWRGTWEHDGGVLMNQSIHGIDLLQWMLGEKPKRVLGLIKNMNHPYIPVEDLGIGIVEFESGCVGIIETTSNVFDRNLEEVLTIFGERGTVKVGGLAVNKILVWRFPNEEAHPFMNLPDPETVYGHGHVPLYEDFCRAILEDRKPYIDAQSASKAVEIVLAIYRSSLEKKWVEFPFEFSTLDMKEWKS</sequence>